<dbReference type="Proteomes" id="UP000033847">
    <property type="component" value="Unassembled WGS sequence"/>
</dbReference>
<evidence type="ECO:0000256" key="1">
    <source>
        <dbReference type="ARBA" id="ARBA00004370"/>
    </source>
</evidence>
<dbReference type="InterPro" id="IPR019533">
    <property type="entry name" value="Peptidase_S26"/>
</dbReference>
<dbReference type="InterPro" id="IPR036286">
    <property type="entry name" value="LexA/Signal_pep-like_sf"/>
</dbReference>
<feature type="domain" description="Peptidase S26" evidence="7">
    <location>
        <begin position="5"/>
        <end position="61"/>
    </location>
</feature>
<proteinExistence type="predicted"/>
<sequence>MDRYYLIIFIVLLTIAAKTVGVSLYYVLTGSMKPTAEKGDIVLTVPVRKVKIGDILSFKKDGVVITHRVVEIREEFGETYFLTKGDSNKFNDPYPIPGKELLGKVIFVVPTGSVFNPNYIPVLYWIMGFTFGGLMYLIYLQNTPQL</sequence>
<comment type="caution">
    <text evidence="8">The sequence shown here is derived from an EMBL/GenBank/DDBJ whole genome shotgun (WGS) entry which is preliminary data.</text>
</comment>
<dbReference type="EMBL" id="LCCU01000016">
    <property type="protein sequence ID" value="KKS37204.1"/>
    <property type="molecule type" value="Genomic_DNA"/>
</dbReference>
<dbReference type="InterPro" id="IPR001733">
    <property type="entry name" value="Peptidase_S26B"/>
</dbReference>
<evidence type="ECO:0000259" key="7">
    <source>
        <dbReference type="Pfam" id="PF10502"/>
    </source>
</evidence>
<dbReference type="AlphaFoldDB" id="A0A0G0YKR7"/>
<evidence type="ECO:0000256" key="5">
    <source>
        <dbReference type="NCBIfam" id="TIGR02228"/>
    </source>
</evidence>
<evidence type="ECO:0000256" key="4">
    <source>
        <dbReference type="ARBA" id="ARBA00023136"/>
    </source>
</evidence>
<feature type="transmembrane region" description="Helical" evidence="6">
    <location>
        <begin position="122"/>
        <end position="140"/>
    </location>
</feature>
<keyword evidence="2 6" id="KW-0812">Transmembrane</keyword>
<evidence type="ECO:0000256" key="2">
    <source>
        <dbReference type="ARBA" id="ARBA00022692"/>
    </source>
</evidence>
<keyword evidence="3 6" id="KW-1133">Transmembrane helix</keyword>
<evidence type="ECO:0000256" key="6">
    <source>
        <dbReference type="SAM" id="Phobius"/>
    </source>
</evidence>
<dbReference type="GO" id="GO:0006465">
    <property type="term" value="P:signal peptide processing"/>
    <property type="evidence" value="ECO:0007669"/>
    <property type="project" value="UniProtKB-UniRule"/>
</dbReference>
<dbReference type="PANTHER" id="PTHR10806:SF6">
    <property type="entry name" value="SIGNAL PEPTIDASE COMPLEX CATALYTIC SUBUNIT SEC11"/>
    <property type="match status" value="1"/>
</dbReference>
<evidence type="ECO:0000313" key="9">
    <source>
        <dbReference type="Proteomes" id="UP000033847"/>
    </source>
</evidence>
<name>A0A0G0YKR7_UNCKA</name>
<dbReference type="Gene3D" id="2.10.109.10">
    <property type="entry name" value="Umud Fragment, subunit A"/>
    <property type="match status" value="1"/>
</dbReference>
<dbReference type="PANTHER" id="PTHR10806">
    <property type="entry name" value="SIGNAL PEPTIDASE COMPLEX CATALYTIC SUBUNIT SEC11"/>
    <property type="match status" value="1"/>
</dbReference>
<dbReference type="PRINTS" id="PR00728">
    <property type="entry name" value="SIGNALPTASE"/>
</dbReference>
<dbReference type="EC" id="3.4.21.89" evidence="5"/>
<dbReference type="GO" id="GO:0004252">
    <property type="term" value="F:serine-type endopeptidase activity"/>
    <property type="evidence" value="ECO:0007669"/>
    <property type="project" value="UniProtKB-UniRule"/>
</dbReference>
<dbReference type="CDD" id="cd06530">
    <property type="entry name" value="S26_SPase_I"/>
    <property type="match status" value="1"/>
</dbReference>
<reference evidence="8 9" key="1">
    <citation type="journal article" date="2015" name="Nature">
        <title>rRNA introns, odd ribosomes, and small enigmatic genomes across a large radiation of phyla.</title>
        <authorList>
            <person name="Brown C.T."/>
            <person name="Hug L.A."/>
            <person name="Thomas B.C."/>
            <person name="Sharon I."/>
            <person name="Castelle C.J."/>
            <person name="Singh A."/>
            <person name="Wilkins M.J."/>
            <person name="Williams K.H."/>
            <person name="Banfield J.F."/>
        </authorList>
    </citation>
    <scope>NUCLEOTIDE SEQUENCE [LARGE SCALE GENOMIC DNA]</scope>
</reference>
<keyword evidence="4 6" id="KW-0472">Membrane</keyword>
<feature type="transmembrane region" description="Helical" evidence="6">
    <location>
        <begin position="6"/>
        <end position="28"/>
    </location>
</feature>
<evidence type="ECO:0000256" key="3">
    <source>
        <dbReference type="ARBA" id="ARBA00022989"/>
    </source>
</evidence>
<evidence type="ECO:0000313" key="8">
    <source>
        <dbReference type="EMBL" id="KKS37204.1"/>
    </source>
</evidence>
<gene>
    <name evidence="8" type="ORF">UV00_C0016G0008</name>
</gene>
<organism evidence="8 9">
    <name type="scientific">candidate division WWE3 bacterium GW2011_GWF1_42_14</name>
    <dbReference type="NCBI Taxonomy" id="1619138"/>
    <lineage>
        <taxon>Bacteria</taxon>
        <taxon>Katanobacteria</taxon>
    </lineage>
</organism>
<comment type="subcellular location">
    <subcellularLocation>
        <location evidence="1">Membrane</location>
    </subcellularLocation>
</comment>
<dbReference type="GO" id="GO:0009003">
    <property type="term" value="F:signal peptidase activity"/>
    <property type="evidence" value="ECO:0007669"/>
    <property type="project" value="UniProtKB-EC"/>
</dbReference>
<dbReference type="NCBIfam" id="TIGR02228">
    <property type="entry name" value="sigpep_I_arch"/>
    <property type="match status" value="1"/>
</dbReference>
<dbReference type="GO" id="GO:0016020">
    <property type="term" value="C:membrane"/>
    <property type="evidence" value="ECO:0007669"/>
    <property type="project" value="UniProtKB-SubCell"/>
</dbReference>
<accession>A0A0G0YKR7</accession>
<dbReference type="SUPFAM" id="SSF51306">
    <property type="entry name" value="LexA/Signal peptidase"/>
    <property type="match status" value="1"/>
</dbReference>
<dbReference type="Pfam" id="PF10502">
    <property type="entry name" value="Peptidase_S26"/>
    <property type="match status" value="1"/>
</dbReference>
<protein>
    <recommendedName>
        <fullName evidence="5">Signal peptidase I</fullName>
        <ecNumber evidence="5">3.4.21.89</ecNumber>
    </recommendedName>
</protein>